<reference evidence="1" key="1">
    <citation type="journal article" date="2015" name="Genome Biol. Evol.">
        <title>Organellar Genomes of White Spruce (Picea glauca): Assembly and Annotation.</title>
        <authorList>
            <person name="Jackman S.D."/>
            <person name="Warren R.L."/>
            <person name="Gibb E.A."/>
            <person name="Vandervalk B.P."/>
            <person name="Mohamadi H."/>
            <person name="Chu J."/>
            <person name="Raymond A."/>
            <person name="Pleasance S."/>
            <person name="Coope R."/>
            <person name="Wildung M.R."/>
            <person name="Ritland C.E."/>
            <person name="Bousquet J."/>
            <person name="Jones S.J."/>
            <person name="Bohlmann J."/>
            <person name="Birol I."/>
        </authorList>
    </citation>
    <scope>NUCLEOTIDE SEQUENCE [LARGE SCALE GENOMIC DNA]</scope>
    <source>
        <tissue evidence="1">Flushing bud</tissue>
    </source>
</reference>
<evidence type="ECO:0000313" key="1">
    <source>
        <dbReference type="EMBL" id="KUM51449.1"/>
    </source>
</evidence>
<keyword evidence="1" id="KW-0496">Mitochondrion</keyword>
<geneLocation type="mitochondrion" evidence="1"/>
<comment type="caution">
    <text evidence="1">The sequence shown here is derived from an EMBL/GenBank/DDBJ whole genome shotgun (WGS) entry which is preliminary data.</text>
</comment>
<organism evidence="1">
    <name type="scientific">Picea glauca</name>
    <name type="common">White spruce</name>
    <name type="synonym">Pinus glauca</name>
    <dbReference type="NCBI Taxonomy" id="3330"/>
    <lineage>
        <taxon>Eukaryota</taxon>
        <taxon>Viridiplantae</taxon>
        <taxon>Streptophyta</taxon>
        <taxon>Embryophyta</taxon>
        <taxon>Tracheophyta</taxon>
        <taxon>Spermatophyta</taxon>
        <taxon>Pinopsida</taxon>
        <taxon>Pinidae</taxon>
        <taxon>Conifers I</taxon>
        <taxon>Pinales</taxon>
        <taxon>Pinaceae</taxon>
        <taxon>Picea</taxon>
    </lineage>
</organism>
<name>A0A101M5S4_PICGL</name>
<dbReference type="EMBL" id="LKAM01000001">
    <property type="protein sequence ID" value="KUM51449.1"/>
    <property type="molecule type" value="Genomic_DNA"/>
</dbReference>
<proteinExistence type="predicted"/>
<sequence length="86" mass="9937">MYSGSFAAGNAWSLAAPFRTLNFTFNSVCVSYRLFNLHKATWRGNRFYGQVFTFNALGRLDVCPRSRLIMCEKCMFQFSSRCPEIE</sequence>
<dbReference type="AlphaFoldDB" id="A0A101M5S4"/>
<accession>A0A101M5S4</accession>
<gene>
    <name evidence="1" type="ORF">ABT39_MTgene1297</name>
</gene>
<protein>
    <submittedName>
        <fullName evidence="1">Uncharacterized protein</fullName>
    </submittedName>
</protein>